<keyword evidence="2" id="KW-0132">Cell division</keyword>
<dbReference type="PANTHER" id="PTHR34298:SF2">
    <property type="entry name" value="SEGREGATION AND CONDENSATION PROTEIN B"/>
    <property type="match status" value="1"/>
</dbReference>
<keyword evidence="4" id="KW-0131">Cell cycle</keyword>
<evidence type="ECO:0000256" key="1">
    <source>
        <dbReference type="ARBA" id="ARBA00022490"/>
    </source>
</evidence>
<organism evidence="5 6">
    <name type="scientific">Humisphaera borealis</name>
    <dbReference type="NCBI Taxonomy" id="2807512"/>
    <lineage>
        <taxon>Bacteria</taxon>
        <taxon>Pseudomonadati</taxon>
        <taxon>Planctomycetota</taxon>
        <taxon>Phycisphaerae</taxon>
        <taxon>Tepidisphaerales</taxon>
        <taxon>Tepidisphaeraceae</taxon>
        <taxon>Humisphaera</taxon>
    </lineage>
</organism>
<evidence type="ECO:0000256" key="2">
    <source>
        <dbReference type="ARBA" id="ARBA00022618"/>
    </source>
</evidence>
<evidence type="ECO:0000313" key="5">
    <source>
        <dbReference type="EMBL" id="QOV92403.1"/>
    </source>
</evidence>
<name>A0A7M2X3U9_9BACT</name>
<dbReference type="PANTHER" id="PTHR34298">
    <property type="entry name" value="SEGREGATION AND CONDENSATION PROTEIN B"/>
    <property type="match status" value="1"/>
</dbReference>
<dbReference type="InterPro" id="IPR036390">
    <property type="entry name" value="WH_DNA-bd_sf"/>
</dbReference>
<dbReference type="SUPFAM" id="SSF46785">
    <property type="entry name" value="Winged helix' DNA-binding domain"/>
    <property type="match status" value="2"/>
</dbReference>
<proteinExistence type="predicted"/>
<dbReference type="GO" id="GO:0051304">
    <property type="term" value="P:chromosome separation"/>
    <property type="evidence" value="ECO:0007669"/>
    <property type="project" value="InterPro"/>
</dbReference>
<evidence type="ECO:0000313" key="6">
    <source>
        <dbReference type="Proteomes" id="UP000593765"/>
    </source>
</evidence>
<dbReference type="Gene3D" id="1.10.10.10">
    <property type="entry name" value="Winged helix-like DNA-binding domain superfamily/Winged helix DNA-binding domain"/>
    <property type="match status" value="2"/>
</dbReference>
<dbReference type="InterPro" id="IPR036388">
    <property type="entry name" value="WH-like_DNA-bd_sf"/>
</dbReference>
<dbReference type="GO" id="GO:0051301">
    <property type="term" value="P:cell division"/>
    <property type="evidence" value="ECO:0007669"/>
    <property type="project" value="UniProtKB-KW"/>
</dbReference>
<dbReference type="PIRSF" id="PIRSF019345">
    <property type="entry name" value="ScpB"/>
    <property type="match status" value="1"/>
</dbReference>
<gene>
    <name evidence="5" type="primary">scpB</name>
    <name evidence="5" type="ORF">IPV69_11185</name>
</gene>
<protein>
    <submittedName>
        <fullName evidence="5">SMC-Scp complex subunit ScpB</fullName>
    </submittedName>
</protein>
<reference evidence="5 6" key="1">
    <citation type="submission" date="2020-10" db="EMBL/GenBank/DDBJ databases">
        <title>Wide distribution of Phycisphaera-like planctomycetes from WD2101 soil group in peatlands and genome analysis of the first cultivated representative.</title>
        <authorList>
            <person name="Dedysh S.N."/>
            <person name="Beletsky A.V."/>
            <person name="Ivanova A."/>
            <person name="Kulichevskaya I.S."/>
            <person name="Suzina N.E."/>
            <person name="Philippov D.A."/>
            <person name="Rakitin A.L."/>
            <person name="Mardanov A.V."/>
            <person name="Ravin N.V."/>
        </authorList>
    </citation>
    <scope>NUCLEOTIDE SEQUENCE [LARGE SCALE GENOMIC DNA]</scope>
    <source>
        <strain evidence="5 6">M1803</strain>
    </source>
</reference>
<dbReference type="EMBL" id="CP063458">
    <property type="protein sequence ID" value="QOV92403.1"/>
    <property type="molecule type" value="Genomic_DNA"/>
</dbReference>
<evidence type="ECO:0000256" key="3">
    <source>
        <dbReference type="ARBA" id="ARBA00022829"/>
    </source>
</evidence>
<keyword evidence="3" id="KW-0159">Chromosome partition</keyword>
<dbReference type="AlphaFoldDB" id="A0A7M2X3U9"/>
<accession>A0A7M2X3U9</accession>
<dbReference type="KEGG" id="hbs:IPV69_11185"/>
<dbReference type="NCBIfam" id="TIGR00281">
    <property type="entry name" value="SMC-Scp complex subunit ScpB"/>
    <property type="match status" value="1"/>
</dbReference>
<sequence>MATLEALLMSTHHPLTPARLNEIMGAGSIRAIRNAVQALNESYEQSGRSFRIEQVAGGYQILTLPEHGEALRRLHQKEADAKLTKAALETLSIIAYKQPILRADVEAIRGVACGETIRSLMEKHLVKIAGRAEEPGRPILYGTTKRFLELFGLNSLKDLPKPEEFKPQG</sequence>
<dbReference type="Proteomes" id="UP000593765">
    <property type="component" value="Chromosome"/>
</dbReference>
<evidence type="ECO:0000256" key="4">
    <source>
        <dbReference type="ARBA" id="ARBA00023306"/>
    </source>
</evidence>
<keyword evidence="6" id="KW-1185">Reference proteome</keyword>
<keyword evidence="1" id="KW-0963">Cytoplasm</keyword>
<dbReference type="InterPro" id="IPR005234">
    <property type="entry name" value="ScpB_csome_segregation"/>
</dbReference>
<dbReference type="Pfam" id="PF04079">
    <property type="entry name" value="SMC_ScpB"/>
    <property type="match status" value="1"/>
</dbReference>